<accession>V2XWW3</accession>
<evidence type="ECO:0000313" key="1">
    <source>
        <dbReference type="EMBL" id="ESK83899.1"/>
    </source>
</evidence>
<dbReference type="Proteomes" id="UP000017559">
    <property type="component" value="Unassembled WGS sequence"/>
</dbReference>
<dbReference type="HOGENOM" id="CLU_3037976_0_0_1"/>
<keyword evidence="2" id="KW-1185">Reference proteome</keyword>
<reference evidence="1 2" key="1">
    <citation type="journal article" date="2014" name="BMC Genomics">
        <title>Genome and secretome analysis of the hemibiotrophic fungal pathogen, Moniliophthora roreri, which causes frosty pod rot disease of cacao: mechanisms of the biotrophic and necrotrophic phases.</title>
        <authorList>
            <person name="Meinhardt L.W."/>
            <person name="Costa G.G.L."/>
            <person name="Thomazella D.P.T."/>
            <person name="Teixeira P.J.P.L."/>
            <person name="Carazzolle M.F."/>
            <person name="Schuster S.C."/>
            <person name="Carlson J.E."/>
            <person name="Guiltinan M.J."/>
            <person name="Mieczkowski P."/>
            <person name="Farmer A."/>
            <person name="Ramaraj T."/>
            <person name="Crozier J."/>
            <person name="Davis R.E."/>
            <person name="Shao J."/>
            <person name="Melnick R.L."/>
            <person name="Pereira G.A.G."/>
            <person name="Bailey B.A."/>
        </authorList>
    </citation>
    <scope>NUCLEOTIDE SEQUENCE [LARGE SCALE GENOMIC DNA]</scope>
    <source>
        <strain evidence="1 2">MCA 2997</strain>
    </source>
</reference>
<evidence type="ECO:0000313" key="2">
    <source>
        <dbReference type="Proteomes" id="UP000017559"/>
    </source>
</evidence>
<gene>
    <name evidence="1" type="ORF">Moror_7587</name>
</gene>
<name>V2XWW3_MONRO</name>
<comment type="caution">
    <text evidence="1">The sequence shown here is derived from an EMBL/GenBank/DDBJ whole genome shotgun (WGS) entry which is preliminary data.</text>
</comment>
<dbReference type="EMBL" id="AWSO01001420">
    <property type="protein sequence ID" value="ESK83899.1"/>
    <property type="molecule type" value="Genomic_DNA"/>
</dbReference>
<proteinExistence type="predicted"/>
<dbReference type="AlphaFoldDB" id="V2XWW3"/>
<dbReference type="KEGG" id="mrr:Moror_7587"/>
<protein>
    <submittedName>
        <fullName evidence="1">Uncharacterized protein</fullName>
    </submittedName>
</protein>
<organism evidence="1 2">
    <name type="scientific">Moniliophthora roreri (strain MCA 2997)</name>
    <name type="common">Cocoa frosty pod rot fungus</name>
    <name type="synonym">Crinipellis roreri</name>
    <dbReference type="NCBI Taxonomy" id="1381753"/>
    <lineage>
        <taxon>Eukaryota</taxon>
        <taxon>Fungi</taxon>
        <taxon>Dikarya</taxon>
        <taxon>Basidiomycota</taxon>
        <taxon>Agaricomycotina</taxon>
        <taxon>Agaricomycetes</taxon>
        <taxon>Agaricomycetidae</taxon>
        <taxon>Agaricales</taxon>
        <taxon>Marasmiineae</taxon>
        <taxon>Marasmiaceae</taxon>
        <taxon>Moniliophthora</taxon>
    </lineage>
</organism>
<feature type="non-terminal residue" evidence="1">
    <location>
        <position position="55"/>
    </location>
</feature>
<sequence>MTTASMEKEMSYFVELSTLNNTLESHGWTKVDKSNPKYVFWNKCWKEKVKPEALN</sequence>